<feature type="region of interest" description="Disordered" evidence="1">
    <location>
        <begin position="1"/>
        <end position="53"/>
    </location>
</feature>
<dbReference type="HOGENOM" id="CLU_3063996_0_0_11"/>
<reference evidence="2 3" key="1">
    <citation type="journal article" date="2012" name="J. Bacteriol.">
        <title>Whole-Genome Sequence of Nocardiopsis alba Strain ATCC BAA-2165, Associated with Honeybees.</title>
        <authorList>
            <person name="Qiao J."/>
            <person name="Chen L."/>
            <person name="Li Y."/>
            <person name="Wang J."/>
            <person name="Zhang W."/>
            <person name="Chen S."/>
        </authorList>
    </citation>
    <scope>NUCLEOTIDE SEQUENCE [LARGE SCALE GENOMIC DNA]</scope>
    <source>
        <strain evidence="3">ATCC BAA-2165 / BE74</strain>
    </source>
</reference>
<sequence>MEASTRPFRPPPGLPGTGPFRTGTPGPPAGTFGPGARSGTALGWSVPLPDDTA</sequence>
<reference evidence="3" key="2">
    <citation type="submission" date="2012-08" db="EMBL/GenBank/DDBJ databases">
        <title>Whole-genome sequence of Nocardiopsis alba strain ATCC BAA-2165 associated with honeybees.</title>
        <authorList>
            <person name="Qiao J."/>
            <person name="Chen L."/>
            <person name="Li Y."/>
            <person name="Wang J."/>
            <person name="Zhang W."/>
            <person name="Chen S."/>
        </authorList>
    </citation>
    <scope>NUCLEOTIDE SEQUENCE [LARGE SCALE GENOMIC DNA]</scope>
    <source>
        <strain evidence="3">ATCC BAA-2165 / BE74</strain>
    </source>
</reference>
<evidence type="ECO:0000313" key="3">
    <source>
        <dbReference type="Proteomes" id="UP000003779"/>
    </source>
</evidence>
<name>J7LC30_NOCAA</name>
<organism evidence="2 3">
    <name type="scientific">Nocardiopsis alba (strain ATCC BAA-2165 / BE74)</name>
    <dbReference type="NCBI Taxonomy" id="1205910"/>
    <lineage>
        <taxon>Bacteria</taxon>
        <taxon>Bacillati</taxon>
        <taxon>Actinomycetota</taxon>
        <taxon>Actinomycetes</taxon>
        <taxon>Streptosporangiales</taxon>
        <taxon>Nocardiopsidaceae</taxon>
        <taxon>Nocardiopsis</taxon>
    </lineage>
</organism>
<evidence type="ECO:0000313" key="2">
    <source>
        <dbReference type="EMBL" id="AFR10246.1"/>
    </source>
</evidence>
<accession>J7LC30</accession>
<feature type="compositionally biased region" description="Low complexity" evidence="1">
    <location>
        <begin position="17"/>
        <end position="35"/>
    </location>
</feature>
<protein>
    <submittedName>
        <fullName evidence="2">Uncharacterized protein</fullName>
    </submittedName>
</protein>
<proteinExistence type="predicted"/>
<gene>
    <name evidence="2" type="ordered locus">B005_4246</name>
</gene>
<dbReference type="Proteomes" id="UP000003779">
    <property type="component" value="Chromosome"/>
</dbReference>
<dbReference type="AlphaFoldDB" id="J7LC30"/>
<dbReference type="KEGG" id="nal:B005_4246"/>
<dbReference type="EMBL" id="CP003788">
    <property type="protein sequence ID" value="AFR10246.1"/>
    <property type="molecule type" value="Genomic_DNA"/>
</dbReference>
<dbReference type="PATRIC" id="fig|1205910.3.peg.4023"/>
<evidence type="ECO:0000256" key="1">
    <source>
        <dbReference type="SAM" id="MobiDB-lite"/>
    </source>
</evidence>
<dbReference type="STRING" id="1205910.B005_4246"/>